<gene>
    <name evidence="24" type="ORF">FSP39_023657</name>
</gene>
<keyword evidence="15 16" id="KW-0511">Multifunctional enzyme</keyword>
<keyword evidence="9 16" id="KW-0833">Ubl conjugation pathway</keyword>
<evidence type="ECO:0000256" key="9">
    <source>
        <dbReference type="ARBA" id="ARBA00022786"/>
    </source>
</evidence>
<dbReference type="InterPro" id="IPR058556">
    <property type="entry name" value="RAG1_ZnH2"/>
</dbReference>
<evidence type="ECO:0000256" key="14">
    <source>
        <dbReference type="ARBA" id="ARBA00023242"/>
    </source>
</evidence>
<keyword evidence="16" id="KW-0862">Zinc</keyword>
<feature type="domain" description="V(D)J recombination-activating protein 1 ZnC2" evidence="21">
    <location>
        <begin position="351"/>
        <end position="412"/>
    </location>
</feature>
<dbReference type="GO" id="GO:0033151">
    <property type="term" value="P:V(D)J recombination"/>
    <property type="evidence" value="ECO:0007669"/>
    <property type="project" value="UniProtKB-UniRule"/>
</dbReference>
<dbReference type="Proteomes" id="UP001186944">
    <property type="component" value="Unassembled WGS sequence"/>
</dbReference>
<keyword evidence="7 16" id="KW-0479">Metal-binding</keyword>
<dbReference type="GO" id="GO:0061630">
    <property type="term" value="F:ubiquitin protein ligase activity"/>
    <property type="evidence" value="ECO:0007669"/>
    <property type="project" value="UniProtKB-UniRule"/>
</dbReference>
<evidence type="ECO:0000256" key="11">
    <source>
        <dbReference type="ARBA" id="ARBA00022853"/>
    </source>
</evidence>
<keyword evidence="10 16" id="KW-0378">Hydrolase</keyword>
<dbReference type="Pfam" id="PF26104">
    <property type="entry name" value="RAG1_ZnH2"/>
    <property type="match status" value="1"/>
</dbReference>
<comment type="caution">
    <text evidence="24">The sequence shown here is derived from an EMBL/GenBank/DDBJ whole genome shotgun (WGS) entry which is preliminary data.</text>
</comment>
<evidence type="ECO:0000259" key="22">
    <source>
        <dbReference type="Pfam" id="PF26104"/>
    </source>
</evidence>
<dbReference type="PANTHER" id="PTHR11539:SF0">
    <property type="entry name" value="V(D)J RECOMBINATION-ACTIVATING PROTEIN 1"/>
    <property type="match status" value="1"/>
</dbReference>
<evidence type="ECO:0000259" key="17">
    <source>
        <dbReference type="Pfam" id="PF12940"/>
    </source>
</evidence>
<dbReference type="Pfam" id="PF26101">
    <property type="entry name" value="RAG1_ZnC2"/>
    <property type="match status" value="1"/>
</dbReference>
<evidence type="ECO:0000259" key="18">
    <source>
        <dbReference type="Pfam" id="PF26024"/>
    </source>
</evidence>
<accession>A0AA88YAL2</accession>
<comment type="cofactor">
    <cofactor evidence="16">
        <name>Mn(2+)</name>
        <dbReference type="ChEBI" id="CHEBI:29035"/>
    </cofactor>
    <text evidence="16">Binds 1 divalent metal cation per subunit. Mg(2+) or Mn(2+).</text>
</comment>
<dbReference type="GO" id="GO:0016787">
    <property type="term" value="F:hydrolase activity"/>
    <property type="evidence" value="ECO:0007669"/>
    <property type="project" value="UniProtKB-KW"/>
</dbReference>
<dbReference type="GO" id="GO:0042803">
    <property type="term" value="F:protein homodimerization activity"/>
    <property type="evidence" value="ECO:0007669"/>
    <property type="project" value="UniProtKB-UniRule"/>
</dbReference>
<dbReference type="Pfam" id="PF26100">
    <property type="entry name" value="RAG1_RNase_H"/>
    <property type="match status" value="1"/>
</dbReference>
<dbReference type="EC" id="3.1.-.-" evidence="16"/>
<evidence type="ECO:0000256" key="5">
    <source>
        <dbReference type="ARBA" id="ARBA00022679"/>
    </source>
</evidence>
<dbReference type="GO" id="GO:0006325">
    <property type="term" value="P:chromatin organization"/>
    <property type="evidence" value="ECO:0007669"/>
    <property type="project" value="UniProtKB-KW"/>
</dbReference>
<keyword evidence="6 16" id="KW-0540">Nuclease</keyword>
<dbReference type="Pfam" id="PF12940">
    <property type="entry name" value="RAG1"/>
    <property type="match status" value="1"/>
</dbReference>
<evidence type="ECO:0000256" key="15">
    <source>
        <dbReference type="ARBA" id="ARBA00023268"/>
    </source>
</evidence>
<keyword evidence="14 16" id="KW-0539">Nucleus</keyword>
<keyword evidence="13 16" id="KW-0233">DNA recombination</keyword>
<dbReference type="EC" id="2.3.2.27" evidence="3 16"/>
<keyword evidence="12 16" id="KW-0238">DNA-binding</keyword>
<evidence type="ECO:0000313" key="24">
    <source>
        <dbReference type="EMBL" id="KAK3096140.1"/>
    </source>
</evidence>
<feature type="domain" description="V(D)J recombination-activating protein 1 pre-RNase H" evidence="19">
    <location>
        <begin position="145"/>
        <end position="212"/>
    </location>
</feature>
<dbReference type="Pfam" id="PF26024">
    <property type="entry name" value="RAG1_DNA-bd"/>
    <property type="match status" value="1"/>
</dbReference>
<comment type="similarity">
    <text evidence="16">Belongs to the RAG1 family.</text>
</comment>
<dbReference type="InterPro" id="IPR058554">
    <property type="entry name" value="RAG1_RNase_H"/>
</dbReference>
<dbReference type="InterPro" id="IPR058552">
    <property type="entry name" value="RAG1_DNA-bd"/>
</dbReference>
<evidence type="ECO:0000256" key="13">
    <source>
        <dbReference type="ARBA" id="ARBA00023172"/>
    </source>
</evidence>
<comment type="subcellular location">
    <subcellularLocation>
        <location evidence="16">Nucleus</location>
    </subcellularLocation>
</comment>
<dbReference type="Pfam" id="PF26105">
    <property type="entry name" value="RAG1_C"/>
    <property type="match status" value="1"/>
</dbReference>
<evidence type="ECO:0000256" key="16">
    <source>
        <dbReference type="RuleBase" id="RU366024"/>
    </source>
</evidence>
<evidence type="ECO:0000256" key="6">
    <source>
        <dbReference type="ARBA" id="ARBA00022722"/>
    </source>
</evidence>
<keyword evidence="16" id="KW-0863">Zinc-finger</keyword>
<feature type="domain" description="V(D)J recombination-activating protein 1 ZnH2" evidence="22">
    <location>
        <begin position="419"/>
        <end position="578"/>
    </location>
</feature>
<dbReference type="Pfam" id="PF26025">
    <property type="entry name" value="RAG1_pre-RNase_H"/>
    <property type="match status" value="1"/>
</dbReference>
<dbReference type="GO" id="GO:0042393">
    <property type="term" value="F:histone binding"/>
    <property type="evidence" value="ECO:0007669"/>
    <property type="project" value="UniProtKB-UniRule"/>
</dbReference>
<dbReference type="AlphaFoldDB" id="A0AA88YAL2"/>
<dbReference type="InterPro" id="IPR058553">
    <property type="entry name" value="RAG1_pre-RNase_H"/>
</dbReference>
<comment type="subunit">
    <text evidence="16">Homodimer.</text>
</comment>
<evidence type="ECO:0000256" key="12">
    <source>
        <dbReference type="ARBA" id="ARBA00023125"/>
    </source>
</evidence>
<organism evidence="24 25">
    <name type="scientific">Pinctada imbricata</name>
    <name type="common">Atlantic pearl-oyster</name>
    <name type="synonym">Pinctada martensii</name>
    <dbReference type="NCBI Taxonomy" id="66713"/>
    <lineage>
        <taxon>Eukaryota</taxon>
        <taxon>Metazoa</taxon>
        <taxon>Spiralia</taxon>
        <taxon>Lophotrochozoa</taxon>
        <taxon>Mollusca</taxon>
        <taxon>Bivalvia</taxon>
        <taxon>Autobranchia</taxon>
        <taxon>Pteriomorphia</taxon>
        <taxon>Pterioida</taxon>
        <taxon>Pterioidea</taxon>
        <taxon>Pteriidae</taxon>
        <taxon>Pinctada</taxon>
    </lineage>
</organism>
<protein>
    <recommendedName>
        <fullName evidence="4 16">V(D)J recombination-activating protein 1</fullName>
        <ecNumber evidence="3 16">2.3.2.27</ecNumber>
        <ecNumber evidence="16">3.1.-.-</ecNumber>
    </recommendedName>
</protein>
<evidence type="ECO:0000313" key="25">
    <source>
        <dbReference type="Proteomes" id="UP001186944"/>
    </source>
</evidence>
<reference evidence="24" key="1">
    <citation type="submission" date="2019-08" db="EMBL/GenBank/DDBJ databases">
        <title>The improved chromosome-level genome for the pearl oyster Pinctada fucata martensii using PacBio sequencing and Hi-C.</title>
        <authorList>
            <person name="Zheng Z."/>
        </authorList>
    </citation>
    <scope>NUCLEOTIDE SEQUENCE</scope>
    <source>
        <strain evidence="24">ZZ-2019</strain>
        <tissue evidence="24">Adductor muscle</tissue>
    </source>
</reference>
<dbReference type="InterPro" id="IPR023336">
    <property type="entry name" value="RAG_nonamer-bd_dom"/>
</dbReference>
<feature type="domain" description="V(D)J recombination-activating protein 1 DNA-binding" evidence="18">
    <location>
        <begin position="69"/>
        <end position="123"/>
    </location>
</feature>
<dbReference type="PANTHER" id="PTHR11539">
    <property type="entry name" value="VDJ RECOMBINATION ACTIVATING PROTEIN 1 RAG1"/>
    <property type="match status" value="1"/>
</dbReference>
<evidence type="ECO:0000256" key="7">
    <source>
        <dbReference type="ARBA" id="ARBA00022723"/>
    </source>
</evidence>
<keyword evidence="11 16" id="KW-0156">Chromatin regulator</keyword>
<dbReference type="GO" id="GO:0005634">
    <property type="term" value="C:nucleus"/>
    <property type="evidence" value="ECO:0007669"/>
    <property type="project" value="UniProtKB-SubCell"/>
</dbReference>
<evidence type="ECO:0000259" key="20">
    <source>
        <dbReference type="Pfam" id="PF26100"/>
    </source>
</evidence>
<keyword evidence="8 16" id="KW-0255">Endonuclease</keyword>
<evidence type="ECO:0000259" key="19">
    <source>
        <dbReference type="Pfam" id="PF26025"/>
    </source>
</evidence>
<dbReference type="GO" id="GO:0004519">
    <property type="term" value="F:endonuclease activity"/>
    <property type="evidence" value="ECO:0007669"/>
    <property type="project" value="UniProtKB-UniRule"/>
</dbReference>
<dbReference type="InterPro" id="IPR058555">
    <property type="entry name" value="RAG1_ZnC2"/>
</dbReference>
<evidence type="ECO:0000256" key="8">
    <source>
        <dbReference type="ARBA" id="ARBA00022759"/>
    </source>
</evidence>
<evidence type="ECO:0000259" key="23">
    <source>
        <dbReference type="Pfam" id="PF26105"/>
    </source>
</evidence>
<evidence type="ECO:0000256" key="10">
    <source>
        <dbReference type="ARBA" id="ARBA00022801"/>
    </source>
</evidence>
<comment type="cofactor">
    <cofactor evidence="2 16">
        <name>Mg(2+)</name>
        <dbReference type="ChEBI" id="CHEBI:18420"/>
    </cofactor>
</comment>
<feature type="domain" description="NBD" evidence="17">
    <location>
        <begin position="7"/>
        <end position="62"/>
    </location>
</feature>
<keyword evidence="25" id="KW-1185">Reference proteome</keyword>
<evidence type="ECO:0000256" key="2">
    <source>
        <dbReference type="ARBA" id="ARBA00001946"/>
    </source>
</evidence>
<evidence type="ECO:0000256" key="3">
    <source>
        <dbReference type="ARBA" id="ARBA00012483"/>
    </source>
</evidence>
<dbReference type="EMBL" id="VSWD01000008">
    <property type="protein sequence ID" value="KAK3096140.1"/>
    <property type="molecule type" value="Genomic_DNA"/>
</dbReference>
<keyword evidence="5 16" id="KW-0808">Transferase</keyword>
<name>A0AA88YAL2_PINIB</name>
<evidence type="ECO:0000259" key="21">
    <source>
        <dbReference type="Pfam" id="PF26101"/>
    </source>
</evidence>
<dbReference type="GO" id="GO:0043565">
    <property type="term" value="F:sequence-specific DNA binding"/>
    <property type="evidence" value="ECO:0007669"/>
    <property type="project" value="UniProtKB-UniRule"/>
</dbReference>
<comment type="function">
    <text evidence="16">Catalytic component of the RAG complex, a multiprotein complex that mediates the DNA cleavage phase during V(D)J recombination. V(D)J recombination assembles a diverse repertoire of immunoglobulin and T-cell receptor genes in developing B and T-lymphocytes through rearrangement of different V (variable), in some cases D (diversity), and J (joining) gene segments. In the RAG complex, RAG1 mediates the DNA-binding to the conserved recombination signal sequences (RSS) and catalyzes the DNA cleavage activities by introducing a double-strand break between the RSS and the adjacent coding segment. RAG2 is not a catalytic component but is required for all known catalytic activities. DNA cleavage occurs in 2 steps: a first nick is introduced in the top strand immediately upstream of the heptamer, generating a 3'-hydroxyl group that can attack the phosphodiester bond on the opposite strand in a direct transesterification reaction, thereby creating 4 DNA ends: 2 hairpin coding ends and 2 blunt, 5'-phosphorylated ends.</text>
</comment>
<comment type="catalytic activity">
    <reaction evidence="1 16">
        <text>S-ubiquitinyl-[E2 ubiquitin-conjugating enzyme]-L-cysteine + [acceptor protein]-L-lysine = [E2 ubiquitin-conjugating enzyme]-L-cysteine + N(6)-ubiquitinyl-[acceptor protein]-L-lysine.</text>
        <dbReference type="EC" id="2.3.2.27"/>
    </reaction>
</comment>
<evidence type="ECO:0000256" key="4">
    <source>
        <dbReference type="ARBA" id="ARBA00021277"/>
    </source>
</evidence>
<evidence type="ECO:0000256" key="1">
    <source>
        <dbReference type="ARBA" id="ARBA00000900"/>
    </source>
</evidence>
<feature type="domain" description="V(D)J recombination-activating protein 1 RNase H" evidence="20">
    <location>
        <begin position="218"/>
        <end position="349"/>
    </location>
</feature>
<feature type="domain" description="V(D)J recombination-activating protein 1 C-terminal" evidence="23">
    <location>
        <begin position="590"/>
        <end position="637"/>
    </location>
</feature>
<dbReference type="InterPro" id="IPR058557">
    <property type="entry name" value="RAG1_C"/>
</dbReference>
<dbReference type="GO" id="GO:0008270">
    <property type="term" value="F:zinc ion binding"/>
    <property type="evidence" value="ECO:0007669"/>
    <property type="project" value="UniProtKB-UniRule"/>
</dbReference>
<proteinExistence type="inferred from homology"/>
<dbReference type="InterPro" id="IPR024627">
    <property type="entry name" value="RAG1"/>
</dbReference>
<sequence>MPIYDCKAKYVKQKRLKEVESSVEQFCSSKNEDKTDVLFFMLIHHLKSQNDNRFEQINDVWMGGGVRKLTSHECLAIRIDTLQSKTQYKAQYDFLKAKGCNPFVAPYALDEIECQYVPGSVRYSIEGQDQVINYYHTPVKVNRECTTSPLDNTFEPLDIVNDFPACTPELATPNVKGCRWRYPDAIAKTLHELENDIIAGLQQHNIDPYDPTILLKTYIKDGADGLGDVSVHKEVGDRYLPDKAFRFSFCVYRIEAILGDDEKVTIFVEKRPNSVKTNRPVLEAICDENNHGSSTLCLLPIENERSYMKGKIIRIQTEFGWRRHVLIFSNSMIDEKLDRANSGLAGSGSNYLCTLCDATRETALSNLGNFVINRSYAETAEIAEYMRINPDNLTKADLNKISKGIKSTPLLQAESIEKGIDATHADINCGSFFRKLIIREIVQINKWEMSGDVKSIIKDGEVKFDLHLKKTVGINPQLMMPGNYARAIFDSKNENSVLDLIEDDERKCKVRLLLQKFRFMRMIYRAVDPKVQYPSETKMYKETAIEFGKILINDFDYAKWPNYIHKVIEHVQELIENENGPGTVGGLSSEGNEGGNKIFRHFRKNLARRGSTYGGLRDVLWGHWLYSSPSLTKLSAKSKSEQRCSACRSLGHNIRNCPSSVENV</sequence>